<sequence>MPKRKAPTNPSPPTTSQGAPPVLPPTVEEAYRRKCMELKQRSKEVEDVNDATKLRISRLKRQVDKLRVERSFLLEQLSKRTSTNVEDSEGSPSPPPTPKEKPLRIKRGHRKPSILQNFEANPVAGSTFINQNLATLSPSSDAFSHPVEHKDGHHKDLPSLRTNTGPTTNGASSAMAPQSPKKPQTAFEMYADTMRDELKSKQDKQEQQDDDDSPAASINVEEELATAWKNLTDDEKEVFHEREQVELEKHKKEKDEYEAEKEKEAEKEEEREAEKDKEEAAKKDTGDRQEEVSKEVEAGTEAESNSKSAAADKDVKTEPDADEDTGANPKTPVSSDPSKRAPQDEDVEMANEDTDQEQ</sequence>
<feature type="compositionally biased region" description="Basic and acidic residues" evidence="4">
    <location>
        <begin position="146"/>
        <end position="158"/>
    </location>
</feature>
<name>A0AAD5RW87_9PEZI</name>
<feature type="compositionally biased region" description="Acidic residues" evidence="4">
    <location>
        <begin position="344"/>
        <end position="358"/>
    </location>
</feature>
<feature type="domain" description="HMG box" evidence="5">
    <location>
        <begin position="180"/>
        <end position="258"/>
    </location>
</feature>
<keyword evidence="3" id="KW-0238">DNA-binding</keyword>
<dbReference type="EMBL" id="JAKWBI020000028">
    <property type="protein sequence ID" value="KAJ2905588.1"/>
    <property type="molecule type" value="Genomic_DNA"/>
</dbReference>
<accession>A0AAD5RW87</accession>
<dbReference type="Pfam" id="PF09011">
    <property type="entry name" value="HMG_box_2"/>
    <property type="match status" value="1"/>
</dbReference>
<dbReference type="InterPro" id="IPR056513">
    <property type="entry name" value="INO80F"/>
</dbReference>
<dbReference type="Pfam" id="PF24245">
    <property type="entry name" value="INO80F"/>
    <property type="match status" value="1"/>
</dbReference>
<feature type="compositionally biased region" description="Basic and acidic residues" evidence="4">
    <location>
        <begin position="231"/>
        <end position="297"/>
    </location>
</feature>
<dbReference type="Gene3D" id="1.10.30.10">
    <property type="entry name" value="High mobility group box domain"/>
    <property type="match status" value="1"/>
</dbReference>
<dbReference type="GO" id="GO:0005634">
    <property type="term" value="C:nucleus"/>
    <property type="evidence" value="ECO:0007669"/>
    <property type="project" value="UniProtKB-SubCell"/>
</dbReference>
<feature type="region of interest" description="Disordered" evidence="4">
    <location>
        <begin position="75"/>
        <end position="113"/>
    </location>
</feature>
<reference evidence="6" key="1">
    <citation type="submission" date="2022-07" db="EMBL/GenBank/DDBJ databases">
        <title>Draft genome sequence of Zalerion maritima ATCC 34329, a (micro)plastics degrading marine fungus.</title>
        <authorList>
            <person name="Paco A."/>
            <person name="Goncalves M.F.M."/>
            <person name="Rocha-Santos T.A.P."/>
            <person name="Alves A."/>
        </authorList>
    </citation>
    <scope>NUCLEOTIDE SEQUENCE</scope>
    <source>
        <strain evidence="6">ATCC 34329</strain>
    </source>
</reference>
<proteinExistence type="predicted"/>
<keyword evidence="2 3" id="KW-0539">Nucleus</keyword>
<dbReference type="SMART" id="SM00398">
    <property type="entry name" value="HMG"/>
    <property type="match status" value="1"/>
</dbReference>
<evidence type="ECO:0000256" key="2">
    <source>
        <dbReference type="ARBA" id="ARBA00023242"/>
    </source>
</evidence>
<feature type="region of interest" description="Disordered" evidence="4">
    <location>
        <begin position="1"/>
        <end position="28"/>
    </location>
</feature>
<dbReference type="InterPro" id="IPR009071">
    <property type="entry name" value="HMG_box_dom"/>
</dbReference>
<dbReference type="Proteomes" id="UP001201980">
    <property type="component" value="Unassembled WGS sequence"/>
</dbReference>
<evidence type="ECO:0000259" key="5">
    <source>
        <dbReference type="PROSITE" id="PS50118"/>
    </source>
</evidence>
<dbReference type="PROSITE" id="PS50118">
    <property type="entry name" value="HMG_BOX_2"/>
    <property type="match status" value="1"/>
</dbReference>
<dbReference type="AlphaFoldDB" id="A0AAD5RW87"/>
<evidence type="ECO:0000313" key="7">
    <source>
        <dbReference type="Proteomes" id="UP001201980"/>
    </source>
</evidence>
<organism evidence="6 7">
    <name type="scientific">Zalerion maritima</name>
    <dbReference type="NCBI Taxonomy" id="339359"/>
    <lineage>
        <taxon>Eukaryota</taxon>
        <taxon>Fungi</taxon>
        <taxon>Dikarya</taxon>
        <taxon>Ascomycota</taxon>
        <taxon>Pezizomycotina</taxon>
        <taxon>Sordariomycetes</taxon>
        <taxon>Lulworthiomycetidae</taxon>
        <taxon>Lulworthiales</taxon>
        <taxon>Lulworthiaceae</taxon>
        <taxon>Zalerion</taxon>
    </lineage>
</organism>
<comment type="subcellular location">
    <subcellularLocation>
        <location evidence="1">Nucleus</location>
    </subcellularLocation>
</comment>
<evidence type="ECO:0000313" key="6">
    <source>
        <dbReference type="EMBL" id="KAJ2905588.1"/>
    </source>
</evidence>
<dbReference type="GO" id="GO:0003677">
    <property type="term" value="F:DNA binding"/>
    <property type="evidence" value="ECO:0007669"/>
    <property type="project" value="UniProtKB-UniRule"/>
</dbReference>
<feature type="DNA-binding region" description="HMG box" evidence="3">
    <location>
        <begin position="180"/>
        <end position="258"/>
    </location>
</feature>
<evidence type="ECO:0000256" key="4">
    <source>
        <dbReference type="SAM" id="MobiDB-lite"/>
    </source>
</evidence>
<gene>
    <name evidence="6" type="ORF">MKZ38_004882</name>
</gene>
<feature type="compositionally biased region" description="Basic and acidic residues" evidence="4">
    <location>
        <begin position="310"/>
        <end position="319"/>
    </location>
</feature>
<dbReference type="InterPro" id="IPR036910">
    <property type="entry name" value="HMG_box_dom_sf"/>
</dbReference>
<feature type="region of interest" description="Disordered" evidence="4">
    <location>
        <begin position="136"/>
        <end position="358"/>
    </location>
</feature>
<protein>
    <recommendedName>
        <fullName evidence="5">HMG box domain-containing protein</fullName>
    </recommendedName>
</protein>
<feature type="compositionally biased region" description="Polar residues" evidence="4">
    <location>
        <begin position="160"/>
        <end position="176"/>
    </location>
</feature>
<feature type="compositionally biased region" description="Basic and acidic residues" evidence="4">
    <location>
        <begin position="193"/>
        <end position="207"/>
    </location>
</feature>
<keyword evidence="7" id="KW-1185">Reference proteome</keyword>
<evidence type="ECO:0000256" key="1">
    <source>
        <dbReference type="ARBA" id="ARBA00004123"/>
    </source>
</evidence>
<dbReference type="SUPFAM" id="SSF47095">
    <property type="entry name" value="HMG-box"/>
    <property type="match status" value="1"/>
</dbReference>
<comment type="caution">
    <text evidence="6">The sequence shown here is derived from an EMBL/GenBank/DDBJ whole genome shotgun (WGS) entry which is preliminary data.</text>
</comment>
<evidence type="ECO:0000256" key="3">
    <source>
        <dbReference type="PROSITE-ProRule" id="PRU00267"/>
    </source>
</evidence>